<gene>
    <name evidence="1" type="ORF">U27_03661</name>
</gene>
<name>A0A081BWJ3_VECG1</name>
<dbReference type="HOGENOM" id="CLU_1773736_0_0_0"/>
<dbReference type="EMBL" id="DF820465">
    <property type="protein sequence ID" value="GAK56698.1"/>
    <property type="molecule type" value="Genomic_DNA"/>
</dbReference>
<dbReference type="AlphaFoldDB" id="A0A081BWJ3"/>
<accession>A0A081BWJ3</accession>
<evidence type="ECO:0000313" key="2">
    <source>
        <dbReference type="Proteomes" id="UP000030661"/>
    </source>
</evidence>
<protein>
    <recommendedName>
        <fullName evidence="3">PepSY domain-containing protein</fullName>
    </recommendedName>
</protein>
<evidence type="ECO:0008006" key="3">
    <source>
        <dbReference type="Google" id="ProtNLM"/>
    </source>
</evidence>
<evidence type="ECO:0000313" key="1">
    <source>
        <dbReference type="EMBL" id="GAK56698.1"/>
    </source>
</evidence>
<sequence>MKKSVIAMVVIGIVIAGSMSVYAYGGRWYNNLNWQGNPMMQQPMMRRGYGAMTGWCPCTNVTQQPGQPATAPQMIAEDKAKEAAETYISQYLPGYNIDKIEKDSWRPVYIVTIKGANNAEMQMFIHGFAGQVMYVFPKTDMPPAQQ</sequence>
<reference evidence="1" key="1">
    <citation type="journal article" date="2015" name="PeerJ">
        <title>First genomic representation of candidate bacterial phylum KSB3 points to enhanced environmental sensing as a trigger of wastewater bulking.</title>
        <authorList>
            <person name="Sekiguchi Y."/>
            <person name="Ohashi A."/>
            <person name="Parks D.H."/>
            <person name="Yamauchi T."/>
            <person name="Tyson G.W."/>
            <person name="Hugenholtz P."/>
        </authorList>
    </citation>
    <scope>NUCLEOTIDE SEQUENCE [LARGE SCALE GENOMIC DNA]</scope>
</reference>
<keyword evidence="2" id="KW-1185">Reference proteome</keyword>
<proteinExistence type="predicted"/>
<dbReference type="Proteomes" id="UP000030661">
    <property type="component" value="Unassembled WGS sequence"/>
</dbReference>
<organism evidence="1">
    <name type="scientific">Vecturithrix granuli</name>
    <dbReference type="NCBI Taxonomy" id="1499967"/>
    <lineage>
        <taxon>Bacteria</taxon>
        <taxon>Candidatus Moduliflexota</taxon>
        <taxon>Candidatus Vecturitrichia</taxon>
        <taxon>Candidatus Vecturitrichales</taxon>
        <taxon>Candidatus Vecturitrichaceae</taxon>
        <taxon>Candidatus Vecturithrix</taxon>
    </lineage>
</organism>